<dbReference type="PANTHER" id="PTHR13510:SF44">
    <property type="entry name" value="RABENOSYN-5"/>
    <property type="match status" value="1"/>
</dbReference>
<evidence type="ECO:0000256" key="4">
    <source>
        <dbReference type="PROSITE-ProRule" id="PRU00091"/>
    </source>
</evidence>
<keyword evidence="5" id="KW-0175">Coiled coil</keyword>
<proteinExistence type="predicted"/>
<dbReference type="EMBL" id="MU007110">
    <property type="protein sequence ID" value="KAF2420332.1"/>
    <property type="molecule type" value="Genomic_DNA"/>
</dbReference>
<evidence type="ECO:0000313" key="9">
    <source>
        <dbReference type="Proteomes" id="UP000800235"/>
    </source>
</evidence>
<feature type="domain" description="FYVE-type" evidence="7">
    <location>
        <begin position="275"/>
        <end position="352"/>
    </location>
</feature>
<dbReference type="InterPro" id="IPR013083">
    <property type="entry name" value="Znf_RING/FYVE/PHD"/>
</dbReference>
<protein>
    <recommendedName>
        <fullName evidence="7">FYVE-type domain-containing protein</fullName>
    </recommendedName>
</protein>
<dbReference type="InterPro" id="IPR021565">
    <property type="entry name" value="Rbsn_Rab-bd"/>
</dbReference>
<dbReference type="Pfam" id="PF11464">
    <property type="entry name" value="Rbsn"/>
    <property type="match status" value="1"/>
</dbReference>
<gene>
    <name evidence="8" type="ORF">EJ08DRAFT_690407</name>
</gene>
<dbReference type="InterPro" id="IPR000306">
    <property type="entry name" value="Znf_FYVE"/>
</dbReference>
<dbReference type="Pfam" id="PF01363">
    <property type="entry name" value="FYVE"/>
    <property type="match status" value="2"/>
</dbReference>
<sequence>MQIWGLFANSDRGKVTLLQLNRHIDDLHANLEEVQQEEVKDWFKVQMTKAKKFQPLAVLNQKFKGLDIFESNDATSTPPSTSPLPAIGFPPPNHRKAASLSTTPEPPKPINPDEVVTRSHWQRQTYNDSCADPMCGKRLGGTNGRVNCRCCGKLFCEEHTMYQMKLAAKTAQHDPVRGIWCRVCETCYKSRDGYIDHRGFERNHTDHFIAIRRKTVDKQYLEVSRLEKRLSKLTQLLANPPPDDPGGGGSILWPLNSAKTQQRNLEQSVIMWEDDASVPKCPFCQQEFSTYTFRRHHCRMCGRVVCSDPRTDCSADVPLDVATPTNLYSEKSTSDIKSLNVRICKDCRHTLFSKKDFANEIEHKPPDARSYENLVQFERGIRLMLPRFQKLLQALQDPDTPPTHEQVTQATKIRKRLTDAFIQYEAAARRIRDFPTESPTQARLQKAVHAQATSFLHLHMLPLKSLPKILKHASPHGNSISPRPSAHSTPNGSSSKLPTNGALASIKFNNITSGAGAGAGDSSSQISSRSSAIESLEAEEKELRERLIVLEEQKFIVGEMLNDARKRRKFDEVASLSANVDDLTREIDDVGGQLAGLDFAGVYGGGGMGLPGTPPVVGKG</sequence>
<dbReference type="SUPFAM" id="SSF57903">
    <property type="entry name" value="FYVE/PHD zinc finger"/>
    <property type="match status" value="2"/>
</dbReference>
<dbReference type="CDD" id="cd15761">
    <property type="entry name" value="FYVE1_Vac1p_like"/>
    <property type="match status" value="1"/>
</dbReference>
<dbReference type="SMART" id="SM00064">
    <property type="entry name" value="FYVE"/>
    <property type="match status" value="2"/>
</dbReference>
<dbReference type="GO" id="GO:0008270">
    <property type="term" value="F:zinc ion binding"/>
    <property type="evidence" value="ECO:0007669"/>
    <property type="project" value="UniProtKB-KW"/>
</dbReference>
<dbReference type="Gene3D" id="3.30.40.10">
    <property type="entry name" value="Zinc/RING finger domain, C3HC4 (zinc finger)"/>
    <property type="match status" value="2"/>
</dbReference>
<organism evidence="8 9">
    <name type="scientific">Tothia fuscella</name>
    <dbReference type="NCBI Taxonomy" id="1048955"/>
    <lineage>
        <taxon>Eukaryota</taxon>
        <taxon>Fungi</taxon>
        <taxon>Dikarya</taxon>
        <taxon>Ascomycota</taxon>
        <taxon>Pezizomycotina</taxon>
        <taxon>Dothideomycetes</taxon>
        <taxon>Pleosporomycetidae</taxon>
        <taxon>Venturiales</taxon>
        <taxon>Cylindrosympodiaceae</taxon>
        <taxon>Tothia</taxon>
    </lineage>
</organism>
<evidence type="ECO:0000256" key="6">
    <source>
        <dbReference type="SAM" id="MobiDB-lite"/>
    </source>
</evidence>
<keyword evidence="9" id="KW-1185">Reference proteome</keyword>
<dbReference type="Gene3D" id="4.10.860.20">
    <property type="entry name" value="Rabenosyn, Rab binding domain"/>
    <property type="match status" value="1"/>
</dbReference>
<comment type="caution">
    <text evidence="8">The sequence shown here is derived from an EMBL/GenBank/DDBJ whole genome shotgun (WGS) entry which is preliminary data.</text>
</comment>
<feature type="compositionally biased region" description="Polar residues" evidence="6">
    <location>
        <begin position="476"/>
        <end position="498"/>
    </location>
</feature>
<evidence type="ECO:0000256" key="1">
    <source>
        <dbReference type="ARBA" id="ARBA00022723"/>
    </source>
</evidence>
<reference evidence="8" key="1">
    <citation type="journal article" date="2020" name="Stud. Mycol.">
        <title>101 Dothideomycetes genomes: a test case for predicting lifestyles and emergence of pathogens.</title>
        <authorList>
            <person name="Haridas S."/>
            <person name="Albert R."/>
            <person name="Binder M."/>
            <person name="Bloem J."/>
            <person name="Labutti K."/>
            <person name="Salamov A."/>
            <person name="Andreopoulos B."/>
            <person name="Baker S."/>
            <person name="Barry K."/>
            <person name="Bills G."/>
            <person name="Bluhm B."/>
            <person name="Cannon C."/>
            <person name="Castanera R."/>
            <person name="Culley D."/>
            <person name="Daum C."/>
            <person name="Ezra D."/>
            <person name="Gonzalez J."/>
            <person name="Henrissat B."/>
            <person name="Kuo A."/>
            <person name="Liang C."/>
            <person name="Lipzen A."/>
            <person name="Lutzoni F."/>
            <person name="Magnuson J."/>
            <person name="Mondo S."/>
            <person name="Nolan M."/>
            <person name="Ohm R."/>
            <person name="Pangilinan J."/>
            <person name="Park H.-J."/>
            <person name="Ramirez L."/>
            <person name="Alfaro M."/>
            <person name="Sun H."/>
            <person name="Tritt A."/>
            <person name="Yoshinaga Y."/>
            <person name="Zwiers L.-H."/>
            <person name="Turgeon B."/>
            <person name="Goodwin S."/>
            <person name="Spatafora J."/>
            <person name="Crous P."/>
            <person name="Grigoriev I."/>
        </authorList>
    </citation>
    <scope>NUCLEOTIDE SEQUENCE</scope>
    <source>
        <strain evidence="8">CBS 130266</strain>
    </source>
</reference>
<dbReference type="SUPFAM" id="SSF140125">
    <property type="entry name" value="Rabenosyn-5 Rab-binding domain-like"/>
    <property type="match status" value="1"/>
</dbReference>
<dbReference type="InterPro" id="IPR011011">
    <property type="entry name" value="Znf_FYVE_PHD"/>
</dbReference>
<feature type="region of interest" description="Disordered" evidence="6">
    <location>
        <begin position="472"/>
        <end position="499"/>
    </location>
</feature>
<dbReference type="CDD" id="cd15737">
    <property type="entry name" value="FYVE2_Vac1p_like"/>
    <property type="match status" value="1"/>
</dbReference>
<keyword evidence="3" id="KW-0862">Zinc</keyword>
<name>A0A9P4TSJ2_9PEZI</name>
<dbReference type="PROSITE" id="PS50178">
    <property type="entry name" value="ZF_FYVE"/>
    <property type="match status" value="2"/>
</dbReference>
<dbReference type="PANTHER" id="PTHR13510">
    <property type="entry name" value="FYVE-FINGER-CONTAINING RAB5 EFFECTOR PROTEIN RABENOSYN-5-RELATED"/>
    <property type="match status" value="1"/>
</dbReference>
<dbReference type="Proteomes" id="UP000800235">
    <property type="component" value="Unassembled WGS sequence"/>
</dbReference>
<accession>A0A9P4TSJ2</accession>
<feature type="region of interest" description="Disordered" evidence="6">
    <location>
        <begin position="70"/>
        <end position="114"/>
    </location>
</feature>
<dbReference type="AlphaFoldDB" id="A0A9P4TSJ2"/>
<dbReference type="OrthoDB" id="166134at2759"/>
<feature type="domain" description="FYVE-type" evidence="7">
    <location>
        <begin position="135"/>
        <end position="192"/>
    </location>
</feature>
<evidence type="ECO:0000256" key="5">
    <source>
        <dbReference type="SAM" id="Coils"/>
    </source>
</evidence>
<evidence type="ECO:0000256" key="3">
    <source>
        <dbReference type="ARBA" id="ARBA00022833"/>
    </source>
</evidence>
<dbReference type="InterPro" id="IPR052727">
    <property type="entry name" value="Rab4/Rab5_effector"/>
</dbReference>
<evidence type="ECO:0000256" key="2">
    <source>
        <dbReference type="ARBA" id="ARBA00022771"/>
    </source>
</evidence>
<evidence type="ECO:0000313" key="8">
    <source>
        <dbReference type="EMBL" id="KAF2420332.1"/>
    </source>
</evidence>
<feature type="coiled-coil region" evidence="5">
    <location>
        <begin position="526"/>
        <end position="586"/>
    </location>
</feature>
<dbReference type="InterPro" id="IPR036531">
    <property type="entry name" value="Rbsn_Rab-bd_sf"/>
</dbReference>
<keyword evidence="1" id="KW-0479">Metal-binding</keyword>
<dbReference type="InterPro" id="IPR017455">
    <property type="entry name" value="Znf_FYVE-rel"/>
</dbReference>
<evidence type="ECO:0000259" key="7">
    <source>
        <dbReference type="PROSITE" id="PS50178"/>
    </source>
</evidence>
<keyword evidence="2 4" id="KW-0863">Zinc-finger</keyword>